<name>A0A3N0GUM6_9ACTN</name>
<dbReference type="InterPro" id="IPR036976">
    <property type="entry name" value="RimM_N_sf"/>
</dbReference>
<evidence type="ECO:0000313" key="8">
    <source>
        <dbReference type="EMBL" id="RNM15830.1"/>
    </source>
</evidence>
<keyword evidence="3 5" id="KW-0698">rRNA processing</keyword>
<dbReference type="Pfam" id="PF01782">
    <property type="entry name" value="RimM"/>
    <property type="match status" value="1"/>
</dbReference>
<keyword evidence="4 5" id="KW-0143">Chaperone</keyword>
<dbReference type="NCBIfam" id="TIGR02273">
    <property type="entry name" value="16S_RimM"/>
    <property type="match status" value="1"/>
</dbReference>
<dbReference type="PANTHER" id="PTHR33692">
    <property type="entry name" value="RIBOSOME MATURATION FACTOR RIMM"/>
    <property type="match status" value="1"/>
</dbReference>
<comment type="function">
    <text evidence="5">An accessory protein needed during the final step in the assembly of 30S ribosomal subunit, possibly for assembly of the head region. Essential for efficient processing of 16S rRNA. May be needed both before and after RbfA during the maturation of 16S rRNA. It has affinity for free ribosomal 30S subunits but not for 70S ribosomes.</text>
</comment>
<dbReference type="InterPro" id="IPR056792">
    <property type="entry name" value="PRC_RimM"/>
</dbReference>
<feature type="domain" description="Ribosome maturation factor RimM PRC barrel" evidence="7">
    <location>
        <begin position="125"/>
        <end position="191"/>
    </location>
</feature>
<dbReference type="InterPro" id="IPR002676">
    <property type="entry name" value="RimM_N"/>
</dbReference>
<evidence type="ECO:0000256" key="5">
    <source>
        <dbReference type="HAMAP-Rule" id="MF_00014"/>
    </source>
</evidence>
<dbReference type="AlphaFoldDB" id="A0A3N0GUM6"/>
<dbReference type="HAMAP" id="MF_00014">
    <property type="entry name" value="Ribosome_mat_RimM"/>
    <property type="match status" value="1"/>
</dbReference>
<evidence type="ECO:0000256" key="1">
    <source>
        <dbReference type="ARBA" id="ARBA00022490"/>
    </source>
</evidence>
<keyword evidence="9" id="KW-1185">Reference proteome</keyword>
<comment type="domain">
    <text evidence="5">The PRC barrel domain binds ribosomal protein uS19.</text>
</comment>
<dbReference type="EMBL" id="RJSF01000019">
    <property type="protein sequence ID" value="RNM15830.1"/>
    <property type="molecule type" value="Genomic_DNA"/>
</dbReference>
<evidence type="ECO:0000313" key="9">
    <source>
        <dbReference type="Proteomes" id="UP000279994"/>
    </source>
</evidence>
<comment type="subcellular location">
    <subcellularLocation>
        <location evidence="5">Cytoplasm</location>
    </subcellularLocation>
</comment>
<dbReference type="InterPro" id="IPR011961">
    <property type="entry name" value="RimM"/>
</dbReference>
<protein>
    <recommendedName>
        <fullName evidence="5">Ribosome maturation factor RimM</fullName>
    </recommendedName>
</protein>
<reference evidence="8 9" key="1">
    <citation type="submission" date="2018-11" db="EMBL/GenBank/DDBJ databases">
        <authorList>
            <person name="Li F."/>
        </authorList>
    </citation>
    <scope>NUCLEOTIDE SEQUENCE [LARGE SCALE GENOMIC DNA]</scope>
    <source>
        <strain evidence="8 9">Gsoil 818</strain>
    </source>
</reference>
<evidence type="ECO:0000256" key="2">
    <source>
        <dbReference type="ARBA" id="ARBA00022517"/>
    </source>
</evidence>
<dbReference type="RefSeq" id="WP_123222081.1">
    <property type="nucleotide sequence ID" value="NZ_RJSF01000019.1"/>
</dbReference>
<feature type="domain" description="RimM N-terminal" evidence="6">
    <location>
        <begin position="25"/>
        <end position="111"/>
    </location>
</feature>
<dbReference type="GO" id="GO:0005737">
    <property type="term" value="C:cytoplasm"/>
    <property type="evidence" value="ECO:0007669"/>
    <property type="project" value="UniProtKB-SubCell"/>
</dbReference>
<dbReference type="GO" id="GO:0006364">
    <property type="term" value="P:rRNA processing"/>
    <property type="evidence" value="ECO:0007669"/>
    <property type="project" value="UniProtKB-UniRule"/>
</dbReference>
<organism evidence="8 9">
    <name type="scientific">Nocardioides pocheonensis</name>
    <dbReference type="NCBI Taxonomy" id="661485"/>
    <lineage>
        <taxon>Bacteria</taxon>
        <taxon>Bacillati</taxon>
        <taxon>Actinomycetota</taxon>
        <taxon>Actinomycetes</taxon>
        <taxon>Propionibacteriales</taxon>
        <taxon>Nocardioidaceae</taxon>
        <taxon>Nocardioides</taxon>
    </lineage>
</organism>
<proteinExistence type="inferred from homology"/>
<evidence type="ECO:0000259" key="6">
    <source>
        <dbReference type="Pfam" id="PF01782"/>
    </source>
</evidence>
<dbReference type="Gene3D" id="2.40.30.60">
    <property type="entry name" value="RimM"/>
    <property type="match status" value="1"/>
</dbReference>
<dbReference type="Proteomes" id="UP000279994">
    <property type="component" value="Unassembled WGS sequence"/>
</dbReference>
<dbReference type="GO" id="GO:0005840">
    <property type="term" value="C:ribosome"/>
    <property type="evidence" value="ECO:0007669"/>
    <property type="project" value="InterPro"/>
</dbReference>
<evidence type="ECO:0000256" key="4">
    <source>
        <dbReference type="ARBA" id="ARBA00023186"/>
    </source>
</evidence>
<dbReference type="SUPFAM" id="SSF50346">
    <property type="entry name" value="PRC-barrel domain"/>
    <property type="match status" value="1"/>
</dbReference>
<dbReference type="GO" id="GO:0042274">
    <property type="term" value="P:ribosomal small subunit biogenesis"/>
    <property type="evidence" value="ECO:0007669"/>
    <property type="project" value="UniProtKB-UniRule"/>
</dbReference>
<dbReference type="Pfam" id="PF24986">
    <property type="entry name" value="PRC_RimM"/>
    <property type="match status" value="1"/>
</dbReference>
<dbReference type="OrthoDB" id="5381335at2"/>
<dbReference type="SUPFAM" id="SSF50447">
    <property type="entry name" value="Translation proteins"/>
    <property type="match status" value="1"/>
</dbReference>
<evidence type="ECO:0000259" key="7">
    <source>
        <dbReference type="Pfam" id="PF24986"/>
    </source>
</evidence>
<comment type="similarity">
    <text evidence="5">Belongs to the RimM family.</text>
</comment>
<dbReference type="Gene3D" id="2.30.30.240">
    <property type="entry name" value="PRC-barrel domain"/>
    <property type="match status" value="1"/>
</dbReference>
<dbReference type="InterPro" id="IPR011033">
    <property type="entry name" value="PRC_barrel-like_sf"/>
</dbReference>
<gene>
    <name evidence="5 8" type="primary">rimM</name>
    <name evidence="8" type="ORF">EFL26_06560</name>
</gene>
<dbReference type="InterPro" id="IPR009000">
    <property type="entry name" value="Transl_B-barrel_sf"/>
</dbReference>
<sequence>MGTDPPGSVPIRHPSRSVSVEDYLVVGRIGRPHGLRGEVSVEPRTDEPDRRFAVGSRLTAERSRPGAAAPAAFTVSGMRWHSGRLLLTFEEIADRNAAEDARGTLLVVPVDPDETPEDPEEFYDHQLVGLSVVLATGETVGELTEVVHGAAQDLLVVDAGGREVLVPFVSALVPEVDLEGRRVVVDDRPGLFAAEESTS</sequence>
<comment type="subunit">
    <text evidence="5">Binds ribosomal protein uS19.</text>
</comment>
<accession>A0A3N0GUM6</accession>
<keyword evidence="1 5" id="KW-0963">Cytoplasm</keyword>
<evidence type="ECO:0000256" key="3">
    <source>
        <dbReference type="ARBA" id="ARBA00022552"/>
    </source>
</evidence>
<dbReference type="PANTHER" id="PTHR33692:SF1">
    <property type="entry name" value="RIBOSOME MATURATION FACTOR RIMM"/>
    <property type="match status" value="1"/>
</dbReference>
<comment type="caution">
    <text evidence="8">The sequence shown here is derived from an EMBL/GenBank/DDBJ whole genome shotgun (WGS) entry which is preliminary data.</text>
</comment>
<dbReference type="GO" id="GO:0043022">
    <property type="term" value="F:ribosome binding"/>
    <property type="evidence" value="ECO:0007669"/>
    <property type="project" value="InterPro"/>
</dbReference>
<keyword evidence="2 5" id="KW-0690">Ribosome biogenesis</keyword>